<organism evidence="1 2">
    <name type="scientific">Stephania cephalantha</name>
    <dbReference type="NCBI Taxonomy" id="152367"/>
    <lineage>
        <taxon>Eukaryota</taxon>
        <taxon>Viridiplantae</taxon>
        <taxon>Streptophyta</taxon>
        <taxon>Embryophyta</taxon>
        <taxon>Tracheophyta</taxon>
        <taxon>Spermatophyta</taxon>
        <taxon>Magnoliopsida</taxon>
        <taxon>Ranunculales</taxon>
        <taxon>Menispermaceae</taxon>
        <taxon>Menispermoideae</taxon>
        <taxon>Cissampelideae</taxon>
        <taxon>Stephania</taxon>
    </lineage>
</organism>
<proteinExistence type="predicted"/>
<accession>A0AAP0F445</accession>
<reference evidence="1 2" key="1">
    <citation type="submission" date="2024-01" db="EMBL/GenBank/DDBJ databases">
        <title>Genome assemblies of Stephania.</title>
        <authorList>
            <person name="Yang L."/>
        </authorList>
    </citation>
    <scope>NUCLEOTIDE SEQUENCE [LARGE SCALE GENOMIC DNA]</scope>
    <source>
        <strain evidence="1">JXDWG</strain>
        <tissue evidence="1">Leaf</tissue>
    </source>
</reference>
<protein>
    <submittedName>
        <fullName evidence="1">Uncharacterized protein</fullName>
    </submittedName>
</protein>
<keyword evidence="2" id="KW-1185">Reference proteome</keyword>
<dbReference type="AlphaFoldDB" id="A0AAP0F445"/>
<dbReference type="EMBL" id="JBBNAG010000010">
    <property type="protein sequence ID" value="KAK9101183.1"/>
    <property type="molecule type" value="Genomic_DNA"/>
</dbReference>
<evidence type="ECO:0000313" key="1">
    <source>
        <dbReference type="EMBL" id="KAK9101183.1"/>
    </source>
</evidence>
<evidence type="ECO:0000313" key="2">
    <source>
        <dbReference type="Proteomes" id="UP001419268"/>
    </source>
</evidence>
<comment type="caution">
    <text evidence="1">The sequence shown here is derived from an EMBL/GenBank/DDBJ whole genome shotgun (WGS) entry which is preliminary data.</text>
</comment>
<gene>
    <name evidence="1" type="ORF">Scep_024613</name>
</gene>
<name>A0AAP0F445_9MAGN</name>
<sequence length="61" mass="6478">MNGIDDGASAPIDVARVPPPRCWFDPYEMLAEPACSCCASLCVNAQARKVNGLGPSKKLKN</sequence>
<dbReference type="Proteomes" id="UP001419268">
    <property type="component" value="Unassembled WGS sequence"/>
</dbReference>